<evidence type="ECO:0000313" key="9">
    <source>
        <dbReference type="Proteomes" id="UP000321234"/>
    </source>
</evidence>
<dbReference type="GO" id="GO:0003677">
    <property type="term" value="F:DNA binding"/>
    <property type="evidence" value="ECO:0007669"/>
    <property type="project" value="InterPro"/>
</dbReference>
<evidence type="ECO:0000259" key="6">
    <source>
        <dbReference type="Pfam" id="PF04542"/>
    </source>
</evidence>
<dbReference type="GO" id="GO:0006352">
    <property type="term" value="P:DNA-templated transcription initiation"/>
    <property type="evidence" value="ECO:0007669"/>
    <property type="project" value="InterPro"/>
</dbReference>
<dbReference type="Gene3D" id="1.10.10.10">
    <property type="entry name" value="Winged helix-like DNA-binding domain superfamily/Winged helix DNA-binding domain"/>
    <property type="match status" value="1"/>
</dbReference>
<dbReference type="AlphaFoldDB" id="A0A5C8ZHP0"/>
<dbReference type="InterPro" id="IPR013324">
    <property type="entry name" value="RNA_pol_sigma_r3/r4-like"/>
</dbReference>
<feature type="domain" description="RNA polymerase sigma-70 region 2" evidence="6">
    <location>
        <begin position="42"/>
        <end position="109"/>
    </location>
</feature>
<dbReference type="SUPFAM" id="SSF88946">
    <property type="entry name" value="Sigma2 domain of RNA polymerase sigma factors"/>
    <property type="match status" value="1"/>
</dbReference>
<evidence type="ECO:0000256" key="5">
    <source>
        <dbReference type="SAM" id="MobiDB-lite"/>
    </source>
</evidence>
<evidence type="ECO:0000256" key="3">
    <source>
        <dbReference type="ARBA" id="ARBA00023082"/>
    </source>
</evidence>
<dbReference type="InterPro" id="IPR039425">
    <property type="entry name" value="RNA_pol_sigma-70-like"/>
</dbReference>
<comment type="similarity">
    <text evidence="1">Belongs to the sigma-70 factor family. ECF subfamily.</text>
</comment>
<sequence length="215" mass="22976">MLRRAPPRATGHCARSRPVIGPAFPQVLDAARAGAPWAFEVLYRELVGPVTGYLRLHGAAEPDDLASEVFIGVLTGVGGFTGDEAGFRAWVFTIAHRRLADSWRRASRRPSLADADVHDDPATTALPGGDAEDEALASLGTSRVHDLCARLPRDQRAVVLLRVLGDLSVDEVARVLGKTPASVKALQRRGLLTLSAQCRDDRATPGGSPAMTETR</sequence>
<keyword evidence="3" id="KW-0731">Sigma factor</keyword>
<evidence type="ECO:0000313" key="8">
    <source>
        <dbReference type="EMBL" id="TXR57074.1"/>
    </source>
</evidence>
<dbReference type="Gene3D" id="1.10.1740.10">
    <property type="match status" value="1"/>
</dbReference>
<evidence type="ECO:0000256" key="4">
    <source>
        <dbReference type="ARBA" id="ARBA00023163"/>
    </source>
</evidence>
<dbReference type="InterPro" id="IPR014284">
    <property type="entry name" value="RNA_pol_sigma-70_dom"/>
</dbReference>
<dbReference type="Proteomes" id="UP000321234">
    <property type="component" value="Unassembled WGS sequence"/>
</dbReference>
<proteinExistence type="inferred from homology"/>
<name>A0A5C8ZHP0_9ACTN</name>
<reference evidence="8 9" key="1">
    <citation type="submission" date="2019-07" db="EMBL/GenBank/DDBJ databases">
        <title>Quadrisphaera sp. strain DD2A genome sequencing and assembly.</title>
        <authorList>
            <person name="Kim I."/>
        </authorList>
    </citation>
    <scope>NUCLEOTIDE SEQUENCE [LARGE SCALE GENOMIC DNA]</scope>
    <source>
        <strain evidence="8 9">DD2A</strain>
    </source>
</reference>
<dbReference type="GO" id="GO:0016987">
    <property type="term" value="F:sigma factor activity"/>
    <property type="evidence" value="ECO:0007669"/>
    <property type="project" value="UniProtKB-KW"/>
</dbReference>
<organism evidence="8 9">
    <name type="scientific">Quadrisphaera setariae</name>
    <dbReference type="NCBI Taxonomy" id="2593304"/>
    <lineage>
        <taxon>Bacteria</taxon>
        <taxon>Bacillati</taxon>
        <taxon>Actinomycetota</taxon>
        <taxon>Actinomycetes</taxon>
        <taxon>Kineosporiales</taxon>
        <taxon>Kineosporiaceae</taxon>
        <taxon>Quadrisphaera</taxon>
    </lineage>
</organism>
<accession>A0A5C8ZHP0</accession>
<protein>
    <submittedName>
        <fullName evidence="8">Sigma-70 family RNA polymerase sigma factor</fullName>
    </submittedName>
</protein>
<dbReference type="InterPro" id="IPR013249">
    <property type="entry name" value="RNA_pol_sigma70_r4_t2"/>
</dbReference>
<keyword evidence="2" id="KW-0805">Transcription regulation</keyword>
<dbReference type="OrthoDB" id="5501064at2"/>
<dbReference type="InterPro" id="IPR007627">
    <property type="entry name" value="RNA_pol_sigma70_r2"/>
</dbReference>
<dbReference type="SUPFAM" id="SSF88659">
    <property type="entry name" value="Sigma3 and sigma4 domains of RNA polymerase sigma factors"/>
    <property type="match status" value="1"/>
</dbReference>
<dbReference type="InterPro" id="IPR036388">
    <property type="entry name" value="WH-like_DNA-bd_sf"/>
</dbReference>
<gene>
    <name evidence="8" type="ORF">FMM08_06255</name>
</gene>
<dbReference type="Pfam" id="PF04542">
    <property type="entry name" value="Sigma70_r2"/>
    <property type="match status" value="1"/>
</dbReference>
<dbReference type="PANTHER" id="PTHR43133">
    <property type="entry name" value="RNA POLYMERASE ECF-TYPE SIGMA FACTO"/>
    <property type="match status" value="1"/>
</dbReference>
<dbReference type="NCBIfam" id="TIGR02937">
    <property type="entry name" value="sigma70-ECF"/>
    <property type="match status" value="1"/>
</dbReference>
<evidence type="ECO:0000256" key="1">
    <source>
        <dbReference type="ARBA" id="ARBA00010641"/>
    </source>
</evidence>
<keyword evidence="9" id="KW-1185">Reference proteome</keyword>
<dbReference type="InterPro" id="IPR013325">
    <property type="entry name" value="RNA_pol_sigma_r2"/>
</dbReference>
<dbReference type="Pfam" id="PF08281">
    <property type="entry name" value="Sigma70_r4_2"/>
    <property type="match status" value="1"/>
</dbReference>
<comment type="caution">
    <text evidence="8">The sequence shown here is derived from an EMBL/GenBank/DDBJ whole genome shotgun (WGS) entry which is preliminary data.</text>
</comment>
<dbReference type="CDD" id="cd06171">
    <property type="entry name" value="Sigma70_r4"/>
    <property type="match status" value="1"/>
</dbReference>
<feature type="domain" description="RNA polymerase sigma factor 70 region 4 type 2" evidence="7">
    <location>
        <begin position="144"/>
        <end position="193"/>
    </location>
</feature>
<dbReference type="EMBL" id="VKAC01000003">
    <property type="protein sequence ID" value="TXR57074.1"/>
    <property type="molecule type" value="Genomic_DNA"/>
</dbReference>
<keyword evidence="4" id="KW-0804">Transcription</keyword>
<dbReference type="PANTHER" id="PTHR43133:SF62">
    <property type="entry name" value="RNA POLYMERASE SIGMA FACTOR SIGZ"/>
    <property type="match status" value="1"/>
</dbReference>
<evidence type="ECO:0000259" key="7">
    <source>
        <dbReference type="Pfam" id="PF08281"/>
    </source>
</evidence>
<evidence type="ECO:0000256" key="2">
    <source>
        <dbReference type="ARBA" id="ARBA00023015"/>
    </source>
</evidence>
<feature type="region of interest" description="Disordered" evidence="5">
    <location>
        <begin position="110"/>
        <end position="130"/>
    </location>
</feature>